<accession>A0AAD8ND17</accession>
<protein>
    <submittedName>
        <fullName evidence="1">Uncharacterized protein</fullName>
    </submittedName>
</protein>
<dbReference type="AlphaFoldDB" id="A0AAD8ND17"/>
<reference evidence="1" key="1">
    <citation type="journal article" date="2023" name="bioRxiv">
        <title>Improved chromosome-level genome assembly for marigold (Tagetes erecta).</title>
        <authorList>
            <person name="Jiang F."/>
            <person name="Yuan L."/>
            <person name="Wang S."/>
            <person name="Wang H."/>
            <person name="Xu D."/>
            <person name="Wang A."/>
            <person name="Fan W."/>
        </authorList>
    </citation>
    <scope>NUCLEOTIDE SEQUENCE</scope>
    <source>
        <strain evidence="1">WSJ</strain>
        <tissue evidence="1">Leaf</tissue>
    </source>
</reference>
<name>A0AAD8ND17_TARER</name>
<organism evidence="1 2">
    <name type="scientific">Tagetes erecta</name>
    <name type="common">African marigold</name>
    <dbReference type="NCBI Taxonomy" id="13708"/>
    <lineage>
        <taxon>Eukaryota</taxon>
        <taxon>Viridiplantae</taxon>
        <taxon>Streptophyta</taxon>
        <taxon>Embryophyta</taxon>
        <taxon>Tracheophyta</taxon>
        <taxon>Spermatophyta</taxon>
        <taxon>Magnoliopsida</taxon>
        <taxon>eudicotyledons</taxon>
        <taxon>Gunneridae</taxon>
        <taxon>Pentapetalae</taxon>
        <taxon>asterids</taxon>
        <taxon>campanulids</taxon>
        <taxon>Asterales</taxon>
        <taxon>Asteraceae</taxon>
        <taxon>Asteroideae</taxon>
        <taxon>Heliantheae alliance</taxon>
        <taxon>Tageteae</taxon>
        <taxon>Tagetes</taxon>
    </lineage>
</organism>
<evidence type="ECO:0000313" key="1">
    <source>
        <dbReference type="EMBL" id="KAK1411300.1"/>
    </source>
</evidence>
<proteinExistence type="predicted"/>
<dbReference type="EMBL" id="JAUHHV010000010">
    <property type="protein sequence ID" value="KAK1411300.1"/>
    <property type="molecule type" value="Genomic_DNA"/>
</dbReference>
<sequence length="100" mass="11449">MTSLSLPCSYKKESLLRIESTHIEFSKDLNRCLPSNSFHPVDGEKRYAIEKSASALRQVVDFIREMNCRKVSRIRPISIERQPLLRYGPELKLANIGQGS</sequence>
<gene>
    <name evidence="1" type="ORF">QVD17_37847</name>
</gene>
<keyword evidence="2" id="KW-1185">Reference proteome</keyword>
<dbReference type="Proteomes" id="UP001229421">
    <property type="component" value="Unassembled WGS sequence"/>
</dbReference>
<comment type="caution">
    <text evidence="1">The sequence shown here is derived from an EMBL/GenBank/DDBJ whole genome shotgun (WGS) entry which is preliminary data.</text>
</comment>
<evidence type="ECO:0000313" key="2">
    <source>
        <dbReference type="Proteomes" id="UP001229421"/>
    </source>
</evidence>